<dbReference type="InterPro" id="IPR045851">
    <property type="entry name" value="AMP-bd_C_sf"/>
</dbReference>
<dbReference type="EMBL" id="CP012670">
    <property type="protein sequence ID" value="AUX26655.1"/>
    <property type="molecule type" value="Genomic_DNA"/>
</dbReference>
<dbReference type="PROSITE" id="PS00455">
    <property type="entry name" value="AMP_BINDING"/>
    <property type="match status" value="1"/>
</dbReference>
<dbReference type="Gene3D" id="3.40.50.12780">
    <property type="entry name" value="N-terminal domain of ligase-like"/>
    <property type="match status" value="1"/>
</dbReference>
<dbReference type="InterPro" id="IPR000873">
    <property type="entry name" value="AMP-dep_synth/lig_dom"/>
</dbReference>
<dbReference type="Proteomes" id="UP000295781">
    <property type="component" value="Chromosome"/>
</dbReference>
<dbReference type="SUPFAM" id="SSF51735">
    <property type="entry name" value="NAD(P)-binding Rossmann-fold domains"/>
    <property type="match status" value="1"/>
</dbReference>
<dbReference type="GO" id="GO:0016878">
    <property type="term" value="F:acid-thiol ligase activity"/>
    <property type="evidence" value="ECO:0007669"/>
    <property type="project" value="UniProtKB-ARBA"/>
</dbReference>
<dbReference type="PANTHER" id="PTHR43767:SF1">
    <property type="entry name" value="NONRIBOSOMAL PEPTIDE SYNTHASE PES1 (EUROFUNG)-RELATED"/>
    <property type="match status" value="1"/>
</dbReference>
<feature type="domain" description="Phospholipid/glycerol acyltransferase" evidence="4">
    <location>
        <begin position="1232"/>
        <end position="1350"/>
    </location>
</feature>
<organism evidence="5 6">
    <name type="scientific">Sorangium cellulosum</name>
    <name type="common">Polyangium cellulosum</name>
    <dbReference type="NCBI Taxonomy" id="56"/>
    <lineage>
        <taxon>Bacteria</taxon>
        <taxon>Pseudomonadati</taxon>
        <taxon>Myxococcota</taxon>
        <taxon>Polyangia</taxon>
        <taxon>Polyangiales</taxon>
        <taxon>Polyangiaceae</taxon>
        <taxon>Sorangium</taxon>
    </lineage>
</organism>
<protein>
    <submittedName>
        <fullName evidence="5">AMP-dependent synthetase</fullName>
    </submittedName>
</protein>
<dbReference type="InterPro" id="IPR020845">
    <property type="entry name" value="AMP-binding_CS"/>
</dbReference>
<evidence type="ECO:0000313" key="5">
    <source>
        <dbReference type="EMBL" id="AUX26655.1"/>
    </source>
</evidence>
<dbReference type="SUPFAM" id="SSF69593">
    <property type="entry name" value="Glycerol-3-phosphate (1)-acyltransferase"/>
    <property type="match status" value="1"/>
</dbReference>
<feature type="region of interest" description="Disordered" evidence="3">
    <location>
        <begin position="1164"/>
        <end position="1187"/>
    </location>
</feature>
<reference evidence="5 6" key="1">
    <citation type="submission" date="2015-09" db="EMBL/GenBank/DDBJ databases">
        <title>Sorangium comparison.</title>
        <authorList>
            <person name="Zaburannyi N."/>
            <person name="Bunk B."/>
            <person name="Overmann J."/>
            <person name="Mueller R."/>
        </authorList>
    </citation>
    <scope>NUCLEOTIDE SEQUENCE [LARGE SCALE GENOMIC DNA]</scope>
    <source>
        <strain evidence="5 6">So ceGT47</strain>
    </source>
</reference>
<keyword evidence="2" id="KW-0597">Phosphoprotein</keyword>
<dbReference type="Pfam" id="PF02036">
    <property type="entry name" value="SCP2"/>
    <property type="match status" value="1"/>
</dbReference>
<dbReference type="GO" id="GO:0016746">
    <property type="term" value="F:acyltransferase activity"/>
    <property type="evidence" value="ECO:0007669"/>
    <property type="project" value="InterPro"/>
</dbReference>
<dbReference type="SUPFAM" id="SSF55718">
    <property type="entry name" value="SCP-like"/>
    <property type="match status" value="1"/>
</dbReference>
<dbReference type="InterPro" id="IPR003033">
    <property type="entry name" value="SCP2_sterol-bd_dom"/>
</dbReference>
<dbReference type="Gene3D" id="3.30.1050.10">
    <property type="entry name" value="SCP2 sterol-binding domain"/>
    <property type="match status" value="1"/>
</dbReference>
<dbReference type="Pfam" id="PF00501">
    <property type="entry name" value="AMP-binding"/>
    <property type="match status" value="1"/>
</dbReference>
<dbReference type="InterPro" id="IPR002123">
    <property type="entry name" value="Plipid/glycerol_acylTrfase"/>
</dbReference>
<accession>A0A4P2QAK0</accession>
<dbReference type="Gene3D" id="3.40.50.720">
    <property type="entry name" value="NAD(P)-binding Rossmann-like Domain"/>
    <property type="match status" value="1"/>
</dbReference>
<gene>
    <name evidence="5" type="ORF">SOCEGT47_072250</name>
</gene>
<name>A0A4P2QAK0_SORCE</name>
<dbReference type="Pfam" id="PF07993">
    <property type="entry name" value="NAD_binding_4"/>
    <property type="match status" value="1"/>
</dbReference>
<evidence type="ECO:0000313" key="6">
    <source>
        <dbReference type="Proteomes" id="UP000295781"/>
    </source>
</evidence>
<feature type="compositionally biased region" description="Low complexity" evidence="3">
    <location>
        <begin position="1164"/>
        <end position="1177"/>
    </location>
</feature>
<dbReference type="Pfam" id="PF01553">
    <property type="entry name" value="Acyltransferase"/>
    <property type="match status" value="1"/>
</dbReference>
<dbReference type="InterPro" id="IPR033640">
    <property type="entry name" value="FAR_C"/>
</dbReference>
<sequence length="1534" mass="165477">MSHMGVTNGAGARGAVPGLPGGARGEENAAVPPLVPSHVLSGKRLVVVGGTGFLGKVWLAMLLARFPEIAHIYLLVRAKGDQSPEERFWSQIATSPVFDPIREQHPGPAFEEYLRQKVTPMNGNVGLPMLGLGDRVGELTGQIAAVVNVAGVVDFNPPLDEALEVNAFGVSNLVELGRALGARVMHTSTCFVAGYRSGLIEENPPAEIPFPRAAGETWFGAACPKRTLDRSHWDPQREISECLDLVKQARQRCEDAFRQSAFLDEAKANLAARGEPCRGSALENELTRVKRKFIKDRLVEAGKERALFWGWTNIYTYTKSIGEQVLASSGLPFTIVRPAVVETAVEFPFCGWNEGINTSAPYLYLASKGQVQFPGDHDVRLDLIPVDMVASGMIASLCELIEGRAPAVYQYGTTDTNGCRVTRYLELAGLYKRRQVFEGKKTALFDVVSSRFEPRGLTKQQYGAHGARAIEGALRGLGSLLKAASVGPAAAVLKPASAALEGAARAEQKTASLLEVFMPFVAEADWVFSCANTRAAMARMPPEERARFTWEPEKIDWRDYIFRVHLPGLEKWAFPLMEQMLRREIKPLRAYDSLVDLLDEIAERHDHALALQQIEQDGLSRTSYRELRDAACRTAARLAALGVRHGDRVALSGANQPSWPVAYFGILRAGAVAVPVDPGLDAKAFADVVRASTARVVLWDRRVEERLGAAVREALPELHAFDLAGFPDGHAGDLGPASGDGLAPPDVRLGKDDVASVVFTSGTTGEPKGVLLTHGNFTALLASLAPLFPLTARDRVLSVLPLHQTFEVTCGLLLPLSQGARVIYLDELASDRLGDRLGEGLKRARVTAMVGVPALWQMLERRIVAGVKEQGPAAAAAFSWAMELNRMLGKRLGLNAGRLFFGSVHDALGGNVRFLISGGAALPKDTAAVFKGLGLPLAEGYGLTEAAPLLTVARPSPAGSPGHVGKPIPGVQLRIASPDASGVGEVLARGPNVMKGYAGAADATQAALDADGWLHTGDLGKLDKQGRLILVGRQHEVIVVKGEHVYPDEVERLLGKVEHVRELAIVGVDGGRGGDHQVACLAVPRAPEAGDDADDEAALRAAQHERALEALRTAIQALPKPSQPTVVHLQEADLPRTASGQVKRAEVKAILTRLAAEASAATAEASAATPAHDAGAAPPGPRVKPGEEPIYIPRPVADFAKHWMNKVQSGFYGNVMRPKVYGRAFIPHNRHTIVVSNHASHLDMGLVKYALGSYGDGIVSLAAQDYFFEGNRWRRAYFENLTNLAPFDRKGGLRTALRQTGEILDSGRTVLLFPEGTRSPDGAILEFKPAIGHLALTHGVDILPLYLGGTYEALPKGRTVPIRRDLLARIGPPLEIADLRRLTAGMKYAVACRKVAELTQLAVIKLRDGGALDLRRVESIDQAAGTKEHPLTLLFRELEGKYVAGRVTQPITYYVTLGNEDEAKWTLRIDPGGCEARVGKPSQQADCVLKTTPEIFTKIVREAYTPSPMEFMTGLVKSNDISLLQTFQKVFDLA</sequence>
<evidence type="ECO:0000256" key="3">
    <source>
        <dbReference type="SAM" id="MobiDB-lite"/>
    </source>
</evidence>
<dbReference type="PANTHER" id="PTHR43767">
    <property type="entry name" value="LONG-CHAIN-FATTY-ACID--COA LIGASE"/>
    <property type="match status" value="1"/>
</dbReference>
<evidence type="ECO:0000256" key="2">
    <source>
        <dbReference type="ARBA" id="ARBA00022553"/>
    </source>
</evidence>
<dbReference type="OrthoDB" id="9799237at2"/>
<dbReference type="Pfam" id="PF03015">
    <property type="entry name" value="Sterile"/>
    <property type="match status" value="1"/>
</dbReference>
<dbReference type="InterPro" id="IPR013120">
    <property type="entry name" value="FAR_NAD-bd"/>
</dbReference>
<evidence type="ECO:0000256" key="1">
    <source>
        <dbReference type="ARBA" id="ARBA00022450"/>
    </source>
</evidence>
<dbReference type="Gene3D" id="3.30.300.30">
    <property type="match status" value="1"/>
</dbReference>
<dbReference type="CDD" id="cd07989">
    <property type="entry name" value="LPLAT_AGPAT-like"/>
    <property type="match status" value="1"/>
</dbReference>
<keyword evidence="1" id="KW-0596">Phosphopantetheine</keyword>
<feature type="region of interest" description="Disordered" evidence="3">
    <location>
        <begin position="1"/>
        <end position="24"/>
    </location>
</feature>
<dbReference type="SMART" id="SM00563">
    <property type="entry name" value="PlsC"/>
    <property type="match status" value="1"/>
</dbReference>
<dbReference type="InterPro" id="IPR036291">
    <property type="entry name" value="NAD(P)-bd_dom_sf"/>
</dbReference>
<dbReference type="InterPro" id="IPR050237">
    <property type="entry name" value="ATP-dep_AMP-bd_enzyme"/>
</dbReference>
<dbReference type="InterPro" id="IPR042099">
    <property type="entry name" value="ANL_N_sf"/>
</dbReference>
<dbReference type="InterPro" id="IPR036527">
    <property type="entry name" value="SCP2_sterol-bd_dom_sf"/>
</dbReference>
<dbReference type="CDD" id="cd09071">
    <property type="entry name" value="FAR_C"/>
    <property type="match status" value="1"/>
</dbReference>
<dbReference type="SUPFAM" id="SSF56801">
    <property type="entry name" value="Acetyl-CoA synthetase-like"/>
    <property type="match status" value="1"/>
</dbReference>
<evidence type="ECO:0000259" key="4">
    <source>
        <dbReference type="SMART" id="SM00563"/>
    </source>
</evidence>
<proteinExistence type="predicted"/>